<evidence type="ECO:0000313" key="11">
    <source>
        <dbReference type="Proteomes" id="UP000031036"/>
    </source>
</evidence>
<keyword evidence="11" id="KW-1185">Reference proteome</keyword>
<keyword evidence="6" id="KW-0443">Lipid metabolism</keyword>
<evidence type="ECO:0000256" key="3">
    <source>
        <dbReference type="ARBA" id="ARBA00022801"/>
    </source>
</evidence>
<dbReference type="EMBL" id="JPKZ01004123">
    <property type="protein sequence ID" value="KHN71935.1"/>
    <property type="molecule type" value="Genomic_DNA"/>
</dbReference>
<dbReference type="GO" id="GO:0005789">
    <property type="term" value="C:endoplasmic reticulum membrane"/>
    <property type="evidence" value="ECO:0007669"/>
    <property type="project" value="UniProtKB-SubCell"/>
</dbReference>
<evidence type="ECO:0000313" key="10">
    <source>
        <dbReference type="EMBL" id="KHN71935.1"/>
    </source>
</evidence>
<dbReference type="InterPro" id="IPR019388">
    <property type="entry name" value="FIT"/>
</dbReference>
<dbReference type="AlphaFoldDB" id="A0A0B2USQ0"/>
<feature type="transmembrane region" description="Helical" evidence="9">
    <location>
        <begin position="456"/>
        <end position="477"/>
    </location>
</feature>
<feature type="transmembrane region" description="Helical" evidence="9">
    <location>
        <begin position="261"/>
        <end position="280"/>
    </location>
</feature>
<dbReference type="Proteomes" id="UP000031036">
    <property type="component" value="Unassembled WGS sequence"/>
</dbReference>
<comment type="caution">
    <text evidence="10">The sequence shown here is derived from an EMBL/GenBank/DDBJ whole genome shotgun (WGS) entry which is preliminary data.</text>
</comment>
<name>A0A0B2USQ0_TOXCA</name>
<dbReference type="InterPro" id="IPR046401">
    <property type="entry name" value="FITM1/2"/>
</dbReference>
<evidence type="ECO:0000256" key="1">
    <source>
        <dbReference type="ARBA" id="ARBA00004477"/>
    </source>
</evidence>
<feature type="region of interest" description="Disordered" evidence="8">
    <location>
        <begin position="1"/>
        <end position="22"/>
    </location>
</feature>
<accession>A0A0B2USQ0</accession>
<gene>
    <name evidence="10" type="primary">ZK265.9</name>
    <name evidence="10" type="ORF">Tcan_08812</name>
</gene>
<evidence type="ECO:0000256" key="7">
    <source>
        <dbReference type="ARBA" id="ARBA00023136"/>
    </source>
</evidence>
<keyword evidence="7 9" id="KW-0472">Membrane</keyword>
<keyword evidence="3" id="KW-0378">Hydrolase</keyword>
<evidence type="ECO:0000256" key="4">
    <source>
        <dbReference type="ARBA" id="ARBA00022824"/>
    </source>
</evidence>
<dbReference type="Pfam" id="PF10261">
    <property type="entry name" value="FIT"/>
    <property type="match status" value="1"/>
</dbReference>
<keyword evidence="5 9" id="KW-1133">Transmembrane helix</keyword>
<evidence type="ECO:0000256" key="2">
    <source>
        <dbReference type="ARBA" id="ARBA00022692"/>
    </source>
</evidence>
<dbReference type="GO" id="GO:0019915">
    <property type="term" value="P:lipid storage"/>
    <property type="evidence" value="ECO:0007669"/>
    <property type="project" value="InterPro"/>
</dbReference>
<feature type="transmembrane region" description="Helical" evidence="9">
    <location>
        <begin position="300"/>
        <end position="319"/>
    </location>
</feature>
<dbReference type="PANTHER" id="PTHR23129">
    <property type="entry name" value="ACYL-COENZYME A DIPHOSPHATASE FITM2"/>
    <property type="match status" value="1"/>
</dbReference>
<dbReference type="GO" id="GO:0034389">
    <property type="term" value="P:lipid droplet organization"/>
    <property type="evidence" value="ECO:0007669"/>
    <property type="project" value="InterPro"/>
</dbReference>
<keyword evidence="4" id="KW-0256">Endoplasmic reticulum</keyword>
<reference evidence="10 11" key="1">
    <citation type="submission" date="2014-11" db="EMBL/GenBank/DDBJ databases">
        <title>Genetic blueprint of the zoonotic pathogen Toxocara canis.</title>
        <authorList>
            <person name="Zhu X.-Q."/>
            <person name="Korhonen P.K."/>
            <person name="Cai H."/>
            <person name="Young N.D."/>
            <person name="Nejsum P."/>
            <person name="von Samson-Himmelstjerna G."/>
            <person name="Boag P.R."/>
            <person name="Tan P."/>
            <person name="Li Q."/>
            <person name="Min J."/>
            <person name="Yang Y."/>
            <person name="Wang X."/>
            <person name="Fang X."/>
            <person name="Hall R.S."/>
            <person name="Hofmann A."/>
            <person name="Sternberg P.W."/>
            <person name="Jex A.R."/>
            <person name="Gasser R.B."/>
        </authorList>
    </citation>
    <scope>NUCLEOTIDE SEQUENCE [LARGE SCALE GENOMIC DNA]</scope>
    <source>
        <strain evidence="10">PN_DK_2014</strain>
    </source>
</reference>
<dbReference type="HAMAP" id="MF_03230">
    <property type="entry name" value="FITM2"/>
    <property type="match status" value="1"/>
</dbReference>
<protein>
    <submittedName>
        <fullName evidence="10">FIT family protein</fullName>
    </submittedName>
</protein>
<proteinExistence type="inferred from homology"/>
<dbReference type="PANTHER" id="PTHR23129:SF0">
    <property type="entry name" value="ACYL-COENZYME A DIPHOSPHATASE FITM2"/>
    <property type="match status" value="1"/>
</dbReference>
<feature type="region of interest" description="Disordered" evidence="8">
    <location>
        <begin position="178"/>
        <end position="201"/>
    </location>
</feature>
<dbReference type="STRING" id="6265.A0A0B2USQ0"/>
<feature type="compositionally biased region" description="Basic residues" evidence="8">
    <location>
        <begin position="1"/>
        <end position="14"/>
    </location>
</feature>
<evidence type="ECO:0000256" key="6">
    <source>
        <dbReference type="ARBA" id="ARBA00023098"/>
    </source>
</evidence>
<evidence type="ECO:0000256" key="9">
    <source>
        <dbReference type="SAM" id="Phobius"/>
    </source>
</evidence>
<dbReference type="GO" id="GO:0008654">
    <property type="term" value="P:phospholipid biosynthetic process"/>
    <property type="evidence" value="ECO:0007669"/>
    <property type="project" value="TreeGrafter"/>
</dbReference>
<dbReference type="GO" id="GO:0010945">
    <property type="term" value="F:coenzyme A diphosphatase activity"/>
    <property type="evidence" value="ECO:0007669"/>
    <property type="project" value="InterPro"/>
</dbReference>
<organism evidence="10 11">
    <name type="scientific">Toxocara canis</name>
    <name type="common">Canine roundworm</name>
    <dbReference type="NCBI Taxonomy" id="6265"/>
    <lineage>
        <taxon>Eukaryota</taxon>
        <taxon>Metazoa</taxon>
        <taxon>Ecdysozoa</taxon>
        <taxon>Nematoda</taxon>
        <taxon>Chromadorea</taxon>
        <taxon>Rhabditida</taxon>
        <taxon>Spirurina</taxon>
        <taxon>Ascaridomorpha</taxon>
        <taxon>Ascaridoidea</taxon>
        <taxon>Toxocaridae</taxon>
        <taxon>Toxocara</taxon>
    </lineage>
</organism>
<feature type="transmembrane region" description="Helical" evidence="9">
    <location>
        <begin position="382"/>
        <end position="403"/>
    </location>
</feature>
<evidence type="ECO:0000256" key="8">
    <source>
        <dbReference type="SAM" id="MobiDB-lite"/>
    </source>
</evidence>
<keyword evidence="2 9" id="KW-0812">Transmembrane</keyword>
<sequence length="495" mass="55303">MSIRKRGIAPKKTVHSGPPKAGSLTKCLSKLVSHPRVSRVYSGAESAVALPTSRECLCSLLDEPLHVIKEQIVREVEGSVGALVTVDIWSGKCIKDSFITATIHYVGDRCLKNAFLGLKRLNGHHDAQTIKRGYLKILNSVGFYEFSIYRVANDSDANVGCAFKSEYGVLHGKASEASGMEQSGHGGGVRKNPLMGRPGINRSSWQARTAHRAQSLHQDQGATSRSRMAHRSMVGETLDIFSGIAIQVGRKYLLMKPEKKVIAYLTIVVALSLFAAYMPLSDRHYFVQKENALNKYGVKLGWFWTCFVVGPFVWYAARAHGKDPQGAIMDLGRIVIATGFWYFCTNGFVAFEQMTGHCHGALSSSRSTCRSDGGKWVPGFDISGHCFILIYSILIICEESASFRQLQAARKKYTQSEPKAIDNYVSIARFFFLLMLILHILWDFELLISVLYYHHLFHKLMGALVAVVCWFVTYRAWYPATRLPPMPYNQNTHTT</sequence>
<evidence type="ECO:0000256" key="5">
    <source>
        <dbReference type="ARBA" id="ARBA00022989"/>
    </source>
</evidence>
<feature type="transmembrane region" description="Helical" evidence="9">
    <location>
        <begin position="331"/>
        <end position="351"/>
    </location>
</feature>
<feature type="transmembrane region" description="Helical" evidence="9">
    <location>
        <begin position="424"/>
        <end position="444"/>
    </location>
</feature>
<dbReference type="OrthoDB" id="5579088at2759"/>
<comment type="subcellular location">
    <subcellularLocation>
        <location evidence="1">Endoplasmic reticulum membrane</location>
        <topology evidence="1">Multi-pass membrane protein</topology>
    </subcellularLocation>
</comment>